<gene>
    <name evidence="13" type="ORF">L0N01_07385</name>
</gene>
<dbReference type="GO" id="GO:0009279">
    <property type="term" value="C:cell outer membrane"/>
    <property type="evidence" value="ECO:0007669"/>
    <property type="project" value="UniProtKB-SubCell"/>
</dbReference>
<keyword evidence="4 8" id="KW-0812">Transmembrane</keyword>
<dbReference type="InterPro" id="IPR008969">
    <property type="entry name" value="CarboxyPept-like_regulatory"/>
</dbReference>
<sequence>MSTKLLSETICRKGLMVKCFVALIVFCCSVGEAFAQTDTKVTINVNNVLIRTALDQLQREAKIHFVYDEENIDSGKRVSLSYTETPLNAVLDDFCKQTSLRYEVKRNLILILPSKAEKTTGKHEPFYMTGVVTDETGESIIGATIMIGGTSQGTVTDIDGRYSLQVTPGDLVSFTFVGMADKVVKVQAGKKVVNVKMETNATALADVVVTGYQTLSKERATGSYSVISEKSTKGKLETDVLSRIEGLVAGINKTSSNSNDVVIRGITTYMGNTKPLYVVDGMPYEGDLASINPTDVQNITVLKDAAASSIYGARAANGVIVITTKRGQEGKTKVSYNGSIKLSPKPDFDYLNLMSSSELVDMQIEGFDYYHTAYENLNKRQAVNPVVDLLYQHERGQLTDSQLADALLPYRTNDNRKQIEDEFARVGIVHQHNLAISGGSNKNRYMATVNYMGDYGNQKYQSKDRIGFSLKDDVDFFDWLSADFGVTGSFYRSKGDNGAGSYSSLMSSYPSYYMLRDLQGNPLNFQRTKSDYELQRLQSIGLMDETYSPIKNRAEESYHNNSNYYRLHAGLKFKLLEGLNIDLKYQTEGTYDKNRTLYSNMSYTVRNMINDAAQYDAATGSLTLNVPKGGQLDESRYESYSYTMRAQVNFNRIFGKHAISALGGAERRLVRRTGAQNYYMGYDDNSLGVKPINPLAMSPINGTEALLGSFNWVYGEYNALTHTEDRYVSFYANGSYTFDERYSLTGSIRIDQSNLFGTDPKYQYRPLWSVGGSWQIANEPFMEDCMWLNRLNLRMTYGVGGNVPKDAGPYMTVVDSGYNEWVGDFGSYIQNPPNSQLRWEKTASTNVGIDFSAFNSRLSGSIDYYYKKTTDLLGNRNADPTLGWASLLQNYGSMFNRGVELSLQSVNIQNKNFTWGTNLMFSYNKNELTNLEGTKETVFYYSAYNVAAVGYPINSVFSYRYAGLDPTNGNVLVYNKEGEKVSKVSSIDDMVYSGTRTPKYTASLKNFFSYRDFDFSFMFVYYGGHVLRDVVAGYMGGAPSANLTRKALNHWRKPGDENIPGVAPSFNRNIYYTDAQAWYSADIHVKKADYIKLRDISLSYNLPKNWLRKYFIESAAVTCQISNVWWWAANGDIDPEAYTTSGYGWGALTLPNPTTYTIGLSLNFLTIE</sequence>
<dbReference type="InterPro" id="IPR036942">
    <property type="entry name" value="Beta-barrel_TonB_sf"/>
</dbReference>
<keyword evidence="6 8" id="KW-0472">Membrane</keyword>
<dbReference type="Proteomes" id="UP001200843">
    <property type="component" value="Unassembled WGS sequence"/>
</dbReference>
<dbReference type="NCBIfam" id="TIGR04057">
    <property type="entry name" value="SusC_RagA_signa"/>
    <property type="match status" value="1"/>
</dbReference>
<evidence type="ECO:0000256" key="2">
    <source>
        <dbReference type="ARBA" id="ARBA00022448"/>
    </source>
</evidence>
<accession>A0AAW5BFP2</accession>
<dbReference type="Pfam" id="PF07715">
    <property type="entry name" value="Plug"/>
    <property type="match status" value="1"/>
</dbReference>
<evidence type="ECO:0000256" key="1">
    <source>
        <dbReference type="ARBA" id="ARBA00004571"/>
    </source>
</evidence>
<evidence type="ECO:0000259" key="12">
    <source>
        <dbReference type="Pfam" id="PF07715"/>
    </source>
</evidence>
<keyword evidence="10" id="KW-0732">Signal</keyword>
<evidence type="ECO:0000256" key="8">
    <source>
        <dbReference type="PROSITE-ProRule" id="PRU01360"/>
    </source>
</evidence>
<feature type="signal peptide" evidence="10">
    <location>
        <begin position="1"/>
        <end position="35"/>
    </location>
</feature>
<dbReference type="SUPFAM" id="SSF49464">
    <property type="entry name" value="Carboxypeptidase regulatory domain-like"/>
    <property type="match status" value="1"/>
</dbReference>
<feature type="domain" description="TonB-dependent receptor-like beta-barrel" evidence="11">
    <location>
        <begin position="538"/>
        <end position="1106"/>
    </location>
</feature>
<keyword evidence="7 8" id="KW-0998">Cell outer membrane</keyword>
<evidence type="ECO:0000259" key="11">
    <source>
        <dbReference type="Pfam" id="PF00593"/>
    </source>
</evidence>
<comment type="caution">
    <text evidence="13">The sequence shown here is derived from an EMBL/GenBank/DDBJ whole genome shotgun (WGS) entry which is preliminary data.</text>
</comment>
<dbReference type="PROSITE" id="PS52016">
    <property type="entry name" value="TONB_DEPENDENT_REC_3"/>
    <property type="match status" value="1"/>
</dbReference>
<keyword evidence="3 8" id="KW-1134">Transmembrane beta strand</keyword>
<comment type="subcellular location">
    <subcellularLocation>
        <location evidence="1 8">Cell outer membrane</location>
        <topology evidence="1 8">Multi-pass membrane protein</topology>
    </subcellularLocation>
</comment>
<dbReference type="InterPro" id="IPR023996">
    <property type="entry name" value="TonB-dep_OMP_SusC/RagA"/>
</dbReference>
<evidence type="ECO:0000256" key="9">
    <source>
        <dbReference type="RuleBase" id="RU003357"/>
    </source>
</evidence>
<dbReference type="InterPro" id="IPR037066">
    <property type="entry name" value="Plug_dom_sf"/>
</dbReference>
<evidence type="ECO:0000256" key="10">
    <source>
        <dbReference type="SAM" id="SignalP"/>
    </source>
</evidence>
<evidence type="ECO:0000256" key="7">
    <source>
        <dbReference type="ARBA" id="ARBA00023237"/>
    </source>
</evidence>
<evidence type="ECO:0000313" key="13">
    <source>
        <dbReference type="EMBL" id="MCG4688434.1"/>
    </source>
</evidence>
<protein>
    <submittedName>
        <fullName evidence="13">SusC/RagA family TonB-linked outer membrane protein</fullName>
    </submittedName>
</protein>
<dbReference type="RefSeq" id="WP_227212450.1">
    <property type="nucleotide sequence ID" value="NZ_JAJCKB010000025.1"/>
</dbReference>
<name>A0AAW5BFP2_PHOVU</name>
<dbReference type="InterPro" id="IPR012910">
    <property type="entry name" value="Plug_dom"/>
</dbReference>
<proteinExistence type="inferred from homology"/>
<dbReference type="InterPro" id="IPR000531">
    <property type="entry name" value="Beta-barrel_TonB"/>
</dbReference>
<dbReference type="AlphaFoldDB" id="A0AAW5BFP2"/>
<evidence type="ECO:0000256" key="6">
    <source>
        <dbReference type="ARBA" id="ARBA00023136"/>
    </source>
</evidence>
<organism evidence="13 14">
    <name type="scientific">Phocaeicola vulgatus</name>
    <name type="common">Bacteroides vulgatus</name>
    <dbReference type="NCBI Taxonomy" id="821"/>
    <lineage>
        <taxon>Bacteria</taxon>
        <taxon>Pseudomonadati</taxon>
        <taxon>Bacteroidota</taxon>
        <taxon>Bacteroidia</taxon>
        <taxon>Bacteroidales</taxon>
        <taxon>Bacteroidaceae</taxon>
        <taxon>Phocaeicola</taxon>
    </lineage>
</organism>
<evidence type="ECO:0000256" key="4">
    <source>
        <dbReference type="ARBA" id="ARBA00022692"/>
    </source>
</evidence>
<evidence type="ECO:0000256" key="5">
    <source>
        <dbReference type="ARBA" id="ARBA00023077"/>
    </source>
</evidence>
<dbReference type="Pfam" id="PF00593">
    <property type="entry name" value="TonB_dep_Rec_b-barrel"/>
    <property type="match status" value="1"/>
</dbReference>
<reference evidence="13" key="1">
    <citation type="submission" date="2022-01" db="EMBL/GenBank/DDBJ databases">
        <title>Collection of gut derived symbiotic bacterial strains cultured from healthy donors.</title>
        <authorList>
            <person name="Lin H."/>
            <person name="Kohout C."/>
            <person name="Waligurski E."/>
            <person name="Pamer E.G."/>
        </authorList>
    </citation>
    <scope>NUCLEOTIDE SEQUENCE</scope>
    <source>
        <strain evidence="13">DFI.6.72</strain>
    </source>
</reference>
<evidence type="ECO:0000313" key="14">
    <source>
        <dbReference type="Proteomes" id="UP001200843"/>
    </source>
</evidence>
<keyword evidence="5 9" id="KW-0798">TonB box</keyword>
<feature type="domain" description="TonB-dependent receptor plug" evidence="12">
    <location>
        <begin position="217"/>
        <end position="319"/>
    </location>
</feature>
<evidence type="ECO:0000256" key="3">
    <source>
        <dbReference type="ARBA" id="ARBA00022452"/>
    </source>
</evidence>
<dbReference type="InterPro" id="IPR023997">
    <property type="entry name" value="TonB-dep_OMP_SusC/RagA_CS"/>
</dbReference>
<dbReference type="Gene3D" id="2.170.130.10">
    <property type="entry name" value="TonB-dependent receptor, plug domain"/>
    <property type="match status" value="1"/>
</dbReference>
<feature type="chain" id="PRO_5043823332" evidence="10">
    <location>
        <begin position="36"/>
        <end position="1168"/>
    </location>
</feature>
<dbReference type="NCBIfam" id="TIGR04056">
    <property type="entry name" value="OMP_RagA_SusC"/>
    <property type="match status" value="1"/>
</dbReference>
<dbReference type="EMBL" id="JAKNGO010000013">
    <property type="protein sequence ID" value="MCG4688434.1"/>
    <property type="molecule type" value="Genomic_DNA"/>
</dbReference>
<comment type="similarity">
    <text evidence="8 9">Belongs to the TonB-dependent receptor family.</text>
</comment>
<dbReference type="Gene3D" id="2.40.170.20">
    <property type="entry name" value="TonB-dependent receptor, beta-barrel domain"/>
    <property type="match status" value="1"/>
</dbReference>
<dbReference type="InterPro" id="IPR039426">
    <property type="entry name" value="TonB-dep_rcpt-like"/>
</dbReference>
<dbReference type="Gene3D" id="2.60.40.1120">
    <property type="entry name" value="Carboxypeptidase-like, regulatory domain"/>
    <property type="match status" value="1"/>
</dbReference>
<dbReference type="SUPFAM" id="SSF56935">
    <property type="entry name" value="Porins"/>
    <property type="match status" value="1"/>
</dbReference>
<dbReference type="Pfam" id="PF13715">
    <property type="entry name" value="CarbopepD_reg_2"/>
    <property type="match status" value="1"/>
</dbReference>
<keyword evidence="2 8" id="KW-0813">Transport</keyword>